<feature type="region of interest" description="Disordered" evidence="1">
    <location>
        <begin position="245"/>
        <end position="269"/>
    </location>
</feature>
<feature type="compositionally biased region" description="Basic and acidic residues" evidence="1">
    <location>
        <begin position="176"/>
        <end position="186"/>
    </location>
</feature>
<feature type="compositionally biased region" description="Basic and acidic residues" evidence="1">
    <location>
        <begin position="334"/>
        <end position="345"/>
    </location>
</feature>
<accession>A0A6J2R4Q0</accession>
<gene>
    <name evidence="3" type="primary">LOC115019783</name>
</gene>
<evidence type="ECO:0000313" key="3">
    <source>
        <dbReference type="RefSeq" id="XP_029305234.1"/>
    </source>
</evidence>
<feature type="region of interest" description="Disordered" evidence="1">
    <location>
        <begin position="306"/>
        <end position="426"/>
    </location>
</feature>
<dbReference type="Gene3D" id="1.20.58.2190">
    <property type="match status" value="1"/>
</dbReference>
<feature type="region of interest" description="Disordered" evidence="1">
    <location>
        <begin position="121"/>
        <end position="140"/>
    </location>
</feature>
<evidence type="ECO:0000256" key="1">
    <source>
        <dbReference type="SAM" id="MobiDB-lite"/>
    </source>
</evidence>
<dbReference type="Proteomes" id="UP000504630">
    <property type="component" value="Chromosome 15"/>
</dbReference>
<dbReference type="RefSeq" id="XP_029305234.1">
    <property type="nucleotide sequence ID" value="XM_029449374.1"/>
</dbReference>
<dbReference type="InParanoid" id="A0A6J2R4Q0"/>
<dbReference type="GeneID" id="115019783"/>
<organism evidence="2 3">
    <name type="scientific">Cottoperca gobio</name>
    <name type="common">Frogmouth</name>
    <name type="synonym">Aphritis gobio</name>
    <dbReference type="NCBI Taxonomy" id="56716"/>
    <lineage>
        <taxon>Eukaryota</taxon>
        <taxon>Metazoa</taxon>
        <taxon>Chordata</taxon>
        <taxon>Craniata</taxon>
        <taxon>Vertebrata</taxon>
        <taxon>Euteleostomi</taxon>
        <taxon>Actinopterygii</taxon>
        <taxon>Neopterygii</taxon>
        <taxon>Teleostei</taxon>
        <taxon>Neoteleostei</taxon>
        <taxon>Acanthomorphata</taxon>
        <taxon>Eupercaria</taxon>
        <taxon>Perciformes</taxon>
        <taxon>Notothenioidei</taxon>
        <taxon>Bovichtidae</taxon>
        <taxon>Cottoperca</taxon>
    </lineage>
</organism>
<dbReference type="AlphaFoldDB" id="A0A6J2R4Q0"/>
<feature type="region of interest" description="Disordered" evidence="1">
    <location>
        <begin position="176"/>
        <end position="226"/>
    </location>
</feature>
<evidence type="ECO:0000313" key="2">
    <source>
        <dbReference type="Proteomes" id="UP000504630"/>
    </source>
</evidence>
<proteinExistence type="predicted"/>
<protein>
    <submittedName>
        <fullName evidence="3">Uncharacterized protein LOC115019783</fullName>
    </submittedName>
</protein>
<name>A0A6J2R4Q0_COTGO</name>
<keyword evidence="2" id="KW-1185">Reference proteome</keyword>
<feature type="compositionally biased region" description="Low complexity" evidence="1">
    <location>
        <begin position="204"/>
        <end position="218"/>
    </location>
</feature>
<reference evidence="3" key="1">
    <citation type="submission" date="2025-08" db="UniProtKB">
        <authorList>
            <consortium name="RefSeq"/>
        </authorList>
    </citation>
    <scope>IDENTIFICATION</scope>
</reference>
<dbReference type="OrthoDB" id="9837000at2759"/>
<dbReference type="KEGG" id="cgob:115019783"/>
<sequence>MLLGFELLLARVECYHLLQLLEKDQLGPQEWLDVLQRKVGPTKMDEATEKKTTVVQMEEEEKKKEEADVKDVPLYLDNRLEVKPQPKPGRCHLNSVDQSIIEMEKSYPDLAFRGRLLLPHKPQRANSSKSSSKDVHLPSINDYSDVSKAAELPKKDCIKGTRVNATTVHSKDDGIKADEVLGDDGRGIGCNDRNSGGTTAPGDTMSSSSSTSTNTSTTDGSRVHDELSEPQAVSLHIILRAGSKAEQSLKPGEPHPTAEPPARTQQTVADLQNKRAANPKTPSLCSMDEEQELIELAERMDQLHVQGEEVKRKKKHKIEEENTNKERRKKGRKASTERESEEQNIRMEAGPALSHAASRCTRSSQSDPVLMKEQPDVCHHSPLSISAAEHQSCEGGSTGQQQGEDTVRGEEEQLAQSFVIVEHHKK</sequence>
<feature type="compositionally biased region" description="Basic and acidic residues" evidence="1">
    <location>
        <begin position="306"/>
        <end position="325"/>
    </location>
</feature>